<evidence type="ECO:0000256" key="7">
    <source>
        <dbReference type="PROSITE-ProRule" id="PRU00042"/>
    </source>
</evidence>
<dbReference type="PROSITE" id="PS00028">
    <property type="entry name" value="ZINC_FINGER_C2H2_1"/>
    <property type="match status" value="1"/>
</dbReference>
<dbReference type="PANTHER" id="PTHR23226">
    <property type="entry name" value="ZINC FINGER AND SCAN DOMAIN-CONTAINING"/>
    <property type="match status" value="1"/>
</dbReference>
<dbReference type="AlphaFoldDB" id="A0A7K8BXB3"/>
<evidence type="ECO:0000256" key="5">
    <source>
        <dbReference type="ARBA" id="ARBA00022833"/>
    </source>
</evidence>
<feature type="non-terminal residue" evidence="9">
    <location>
        <position position="1"/>
    </location>
</feature>
<keyword evidence="2" id="KW-0479">Metal-binding</keyword>
<comment type="subcellular location">
    <subcellularLocation>
        <location evidence="1">Nucleus</location>
    </subcellularLocation>
</comment>
<dbReference type="Gene3D" id="3.30.160.60">
    <property type="entry name" value="Classic Zinc Finger"/>
    <property type="match status" value="1"/>
</dbReference>
<dbReference type="PROSITE" id="PS50157">
    <property type="entry name" value="ZINC_FINGER_C2H2_2"/>
    <property type="match status" value="1"/>
</dbReference>
<keyword evidence="4 7" id="KW-0863">Zinc-finger</keyword>
<accession>A0A7K8BXB3</accession>
<dbReference type="SUPFAM" id="SSF57667">
    <property type="entry name" value="beta-beta-alpha zinc fingers"/>
    <property type="match status" value="1"/>
</dbReference>
<dbReference type="GO" id="GO:0000981">
    <property type="term" value="F:DNA-binding transcription factor activity, RNA polymerase II-specific"/>
    <property type="evidence" value="ECO:0007669"/>
    <property type="project" value="TreeGrafter"/>
</dbReference>
<keyword evidence="5" id="KW-0862">Zinc</keyword>
<reference evidence="9 10" key="1">
    <citation type="submission" date="2019-09" db="EMBL/GenBank/DDBJ databases">
        <title>Bird 10,000 Genomes (B10K) Project - Family phase.</title>
        <authorList>
            <person name="Zhang G."/>
        </authorList>
    </citation>
    <scope>NUCLEOTIDE SEQUENCE [LARGE SCALE GENOMIC DNA]</scope>
    <source>
        <strain evidence="9">B10K-DU-029-40</strain>
        <tissue evidence="9">Muscle</tissue>
    </source>
</reference>
<dbReference type="InterPro" id="IPR013087">
    <property type="entry name" value="Znf_C2H2_type"/>
</dbReference>
<gene>
    <name evidence="9" type="primary">Znf544_1</name>
    <name evidence="9" type="ORF">RHALEU_R15071</name>
</gene>
<protein>
    <submittedName>
        <fullName evidence="9">ZN544 protein</fullName>
    </submittedName>
</protein>
<feature type="domain" description="C2H2-type" evidence="8">
    <location>
        <begin position="27"/>
        <end position="51"/>
    </location>
</feature>
<evidence type="ECO:0000256" key="6">
    <source>
        <dbReference type="ARBA" id="ARBA00023242"/>
    </source>
</evidence>
<evidence type="ECO:0000313" key="9">
    <source>
        <dbReference type="EMBL" id="NXB18940.1"/>
    </source>
</evidence>
<evidence type="ECO:0000256" key="1">
    <source>
        <dbReference type="ARBA" id="ARBA00004123"/>
    </source>
</evidence>
<name>A0A7K8BXB3_9CORV</name>
<evidence type="ECO:0000256" key="4">
    <source>
        <dbReference type="ARBA" id="ARBA00022771"/>
    </source>
</evidence>
<feature type="non-terminal residue" evidence="9">
    <location>
        <position position="51"/>
    </location>
</feature>
<evidence type="ECO:0000313" key="10">
    <source>
        <dbReference type="Proteomes" id="UP000564948"/>
    </source>
</evidence>
<keyword evidence="6" id="KW-0539">Nucleus</keyword>
<dbReference type="PANTHER" id="PTHR23226:SF416">
    <property type="entry name" value="FI01424P"/>
    <property type="match status" value="1"/>
</dbReference>
<dbReference type="GO" id="GO:0005634">
    <property type="term" value="C:nucleus"/>
    <property type="evidence" value="ECO:0007669"/>
    <property type="project" value="UniProtKB-SubCell"/>
</dbReference>
<dbReference type="GO" id="GO:0000978">
    <property type="term" value="F:RNA polymerase II cis-regulatory region sequence-specific DNA binding"/>
    <property type="evidence" value="ECO:0007669"/>
    <property type="project" value="TreeGrafter"/>
</dbReference>
<dbReference type="FunFam" id="3.30.160.60:FF:001767">
    <property type="entry name" value="Zinc finger protein 629"/>
    <property type="match status" value="1"/>
</dbReference>
<dbReference type="GO" id="GO:0008270">
    <property type="term" value="F:zinc ion binding"/>
    <property type="evidence" value="ECO:0007669"/>
    <property type="project" value="UniProtKB-KW"/>
</dbReference>
<comment type="caution">
    <text evidence="9">The sequence shown here is derived from an EMBL/GenBank/DDBJ whole genome shotgun (WGS) entry which is preliminary data.</text>
</comment>
<sequence>CGEGGWKSSWSSELVVPEQLRGGEKPYKCLECRKCFRWSYNLIKHQKIHTG</sequence>
<dbReference type="EMBL" id="VZTD01002709">
    <property type="protein sequence ID" value="NXB18940.1"/>
    <property type="molecule type" value="Genomic_DNA"/>
</dbReference>
<evidence type="ECO:0000256" key="3">
    <source>
        <dbReference type="ARBA" id="ARBA00022737"/>
    </source>
</evidence>
<keyword evidence="3" id="KW-0677">Repeat</keyword>
<dbReference type="InterPro" id="IPR036236">
    <property type="entry name" value="Znf_C2H2_sf"/>
</dbReference>
<proteinExistence type="predicted"/>
<dbReference type="Proteomes" id="UP000564948">
    <property type="component" value="Unassembled WGS sequence"/>
</dbReference>
<evidence type="ECO:0000256" key="2">
    <source>
        <dbReference type="ARBA" id="ARBA00022723"/>
    </source>
</evidence>
<keyword evidence="10" id="KW-1185">Reference proteome</keyword>
<evidence type="ECO:0000259" key="8">
    <source>
        <dbReference type="PROSITE" id="PS50157"/>
    </source>
</evidence>
<organism evidence="9 10">
    <name type="scientific">Rhagologus leucostigma</name>
    <dbReference type="NCBI Taxonomy" id="156170"/>
    <lineage>
        <taxon>Eukaryota</taxon>
        <taxon>Metazoa</taxon>
        <taxon>Chordata</taxon>
        <taxon>Craniata</taxon>
        <taxon>Vertebrata</taxon>
        <taxon>Euteleostomi</taxon>
        <taxon>Archelosauria</taxon>
        <taxon>Archosauria</taxon>
        <taxon>Dinosauria</taxon>
        <taxon>Saurischia</taxon>
        <taxon>Theropoda</taxon>
        <taxon>Coelurosauria</taxon>
        <taxon>Aves</taxon>
        <taxon>Neognathae</taxon>
        <taxon>Neoaves</taxon>
        <taxon>Telluraves</taxon>
        <taxon>Australaves</taxon>
        <taxon>Passeriformes</taxon>
        <taxon>Corvoidea</taxon>
        <taxon>Pachycephalidae</taxon>
        <taxon>Rhagologus</taxon>
    </lineage>
</organism>